<feature type="transmembrane region" description="Helical" evidence="3">
    <location>
        <begin position="506"/>
        <end position="529"/>
    </location>
</feature>
<comment type="caution">
    <text evidence="5">The sequence shown here is derived from an EMBL/GenBank/DDBJ whole genome shotgun (WGS) entry which is preliminary data.</text>
</comment>
<feature type="domain" description="Cytochrome oxidase subunit I profile" evidence="4">
    <location>
        <begin position="13"/>
        <end position="474"/>
    </location>
</feature>
<feature type="transmembrane region" description="Helical" evidence="3">
    <location>
        <begin position="369"/>
        <end position="389"/>
    </location>
</feature>
<dbReference type="PATRIC" id="fig|186479.3.peg.9198"/>
<feature type="transmembrane region" description="Helical" evidence="3">
    <location>
        <begin position="247"/>
        <end position="265"/>
    </location>
</feature>
<evidence type="ECO:0000259" key="4">
    <source>
        <dbReference type="PROSITE" id="PS50855"/>
    </source>
</evidence>
<dbReference type="InterPro" id="IPR000883">
    <property type="entry name" value="Cyt_C_Oxase_1"/>
</dbReference>
<feature type="transmembrane region" description="Helical" evidence="3">
    <location>
        <begin position="127"/>
        <end position="151"/>
    </location>
</feature>
<dbReference type="GO" id="GO:0009060">
    <property type="term" value="P:aerobic respiration"/>
    <property type="evidence" value="ECO:0007669"/>
    <property type="project" value="InterPro"/>
</dbReference>
<dbReference type="AlphaFoldDB" id="A0A0P9D0C7"/>
<dbReference type="GO" id="GO:0004129">
    <property type="term" value="F:cytochrome-c oxidase activity"/>
    <property type="evidence" value="ECO:0007669"/>
    <property type="project" value="InterPro"/>
</dbReference>
<sequence length="542" mass="59632">MYARDDRLVRWQIYLGFAALFVGILMGLFQAIDRANIDVYSSVGLQSYWQGLTLHGVLNVLVFTFAFNAGFLTYVTSRSLERPMAVHALTQAQFWLMLVGVLLAGVAILGNSATVLFTFYPPLKATWFFYLGLALVVVSTWCTLANIALTVRSWRADHPGQRVPLQAFMSLVTYLMWVLCSVGVATEVLVLILPWTLGLVANIDPELSRTFFWLSGHAIVYFWLLPVYISWYTMLPKQAGGKLHSDPLARLVFLLFLVLSIPVGLHHQYTDPGVPVVYKYIQAILTFAVFFPSVITAFSVIAALENAGRARGGKGMLAWIFKLPWGDPSVAAQLVGGLAFMAGGISGLVNASYNVNQIVHNTSFVPGHFHLTVGTAVTLSIMGITYWLLPALTGRKLWGYRVAQANVWLWAVGVAIMSRGMSQAGIAGEPRRFYASAAAYHLPDWDFPNLLQAIGGTLMFLGGICFFVVLIGTLFFSRERDETTTMPVTEVIVPAEKGALIFTDRVGAWVGFAIALILISYGPFLVTYLSNPAFVSPGLRAW</sequence>
<keyword evidence="1" id="KW-0679">Respiratory chain</keyword>
<keyword evidence="3" id="KW-0812">Transmembrane</keyword>
<dbReference type="GO" id="GO:0016020">
    <property type="term" value="C:membrane"/>
    <property type="evidence" value="ECO:0007669"/>
    <property type="project" value="InterPro"/>
</dbReference>
<gene>
    <name evidence="5" type="ORF">SE17_16340</name>
</gene>
<evidence type="ECO:0000256" key="1">
    <source>
        <dbReference type="ARBA" id="ARBA00022660"/>
    </source>
</evidence>
<evidence type="ECO:0000313" key="5">
    <source>
        <dbReference type="EMBL" id="KPV52298.1"/>
    </source>
</evidence>
<feature type="transmembrane region" description="Helical" evidence="3">
    <location>
        <begin position="212"/>
        <end position="235"/>
    </location>
</feature>
<feature type="transmembrane region" description="Helical" evidence="3">
    <location>
        <begin position="325"/>
        <end position="349"/>
    </location>
</feature>
<proteinExistence type="predicted"/>
<feature type="transmembrane region" description="Helical" evidence="3">
    <location>
        <begin position="450"/>
        <end position="476"/>
    </location>
</feature>
<dbReference type="Proteomes" id="UP000050509">
    <property type="component" value="Unassembled WGS sequence"/>
</dbReference>
<dbReference type="GO" id="GO:0020037">
    <property type="term" value="F:heme binding"/>
    <property type="evidence" value="ECO:0007669"/>
    <property type="project" value="InterPro"/>
</dbReference>
<feature type="transmembrane region" description="Helical" evidence="3">
    <location>
        <begin position="280"/>
        <end position="304"/>
    </location>
</feature>
<dbReference type="SUPFAM" id="SSF81442">
    <property type="entry name" value="Cytochrome c oxidase subunit I-like"/>
    <property type="match status" value="1"/>
</dbReference>
<dbReference type="Gene3D" id="1.20.210.10">
    <property type="entry name" value="Cytochrome c oxidase-like, subunit I domain"/>
    <property type="match status" value="1"/>
</dbReference>
<protein>
    <submittedName>
        <fullName evidence="5">Cytochrome C oxidase subunit I</fullName>
    </submittedName>
</protein>
<dbReference type="PANTHER" id="PTHR10422">
    <property type="entry name" value="CYTOCHROME C OXIDASE SUBUNIT 1"/>
    <property type="match status" value="1"/>
</dbReference>
<dbReference type="Pfam" id="PF00115">
    <property type="entry name" value="COX1"/>
    <property type="match status" value="1"/>
</dbReference>
<dbReference type="InterPro" id="IPR023616">
    <property type="entry name" value="Cyt_c_oxase-like_su1_dom"/>
</dbReference>
<keyword evidence="1" id="KW-0813">Transport</keyword>
<evidence type="ECO:0000313" key="6">
    <source>
        <dbReference type="Proteomes" id="UP000050509"/>
    </source>
</evidence>
<keyword evidence="3" id="KW-1133">Transmembrane helix</keyword>
<name>A0A0P9D0C7_9CHLR</name>
<organism evidence="5 6">
    <name type="scientific">Kouleothrix aurantiaca</name>
    <dbReference type="NCBI Taxonomy" id="186479"/>
    <lineage>
        <taxon>Bacteria</taxon>
        <taxon>Bacillati</taxon>
        <taxon>Chloroflexota</taxon>
        <taxon>Chloroflexia</taxon>
        <taxon>Chloroflexales</taxon>
        <taxon>Roseiflexineae</taxon>
        <taxon>Roseiflexaceae</taxon>
        <taxon>Kouleothrix</taxon>
    </lineage>
</organism>
<reference evidence="5 6" key="1">
    <citation type="submission" date="2015-09" db="EMBL/GenBank/DDBJ databases">
        <title>Draft genome sequence of Kouleothrix aurantiaca JCM 19913.</title>
        <authorList>
            <person name="Hemp J."/>
        </authorList>
    </citation>
    <scope>NUCLEOTIDE SEQUENCE [LARGE SCALE GENOMIC DNA]</scope>
    <source>
        <strain evidence="5 6">COM-B</strain>
    </source>
</reference>
<keyword evidence="2" id="KW-0249">Electron transport</keyword>
<feature type="transmembrane region" description="Helical" evidence="3">
    <location>
        <begin position="52"/>
        <end position="75"/>
    </location>
</feature>
<dbReference type="InterPro" id="IPR036927">
    <property type="entry name" value="Cyt_c_oxase-like_su1_sf"/>
</dbReference>
<evidence type="ECO:0000256" key="2">
    <source>
        <dbReference type="ARBA" id="ARBA00022982"/>
    </source>
</evidence>
<feature type="transmembrane region" description="Helical" evidence="3">
    <location>
        <begin position="12"/>
        <end position="32"/>
    </location>
</feature>
<accession>A0A0P9D0C7</accession>
<dbReference type="PROSITE" id="PS50855">
    <property type="entry name" value="COX1"/>
    <property type="match status" value="1"/>
</dbReference>
<dbReference type="EMBL" id="LJCR01000592">
    <property type="protein sequence ID" value="KPV52298.1"/>
    <property type="molecule type" value="Genomic_DNA"/>
</dbReference>
<dbReference type="PANTHER" id="PTHR10422:SF40">
    <property type="entry name" value="CYTOCHROME C OXIDASE SUBUNIT I"/>
    <property type="match status" value="1"/>
</dbReference>
<keyword evidence="6" id="KW-1185">Reference proteome</keyword>
<keyword evidence="3" id="KW-0472">Membrane</keyword>
<feature type="transmembrane region" description="Helical" evidence="3">
    <location>
        <begin position="398"/>
        <end position="417"/>
    </location>
</feature>
<feature type="transmembrane region" description="Helical" evidence="3">
    <location>
        <begin position="171"/>
        <end position="192"/>
    </location>
</feature>
<evidence type="ECO:0000256" key="3">
    <source>
        <dbReference type="SAM" id="Phobius"/>
    </source>
</evidence>
<feature type="transmembrane region" description="Helical" evidence="3">
    <location>
        <begin position="95"/>
        <end position="121"/>
    </location>
</feature>